<dbReference type="Proteomes" id="UP000815677">
    <property type="component" value="Unassembled WGS sequence"/>
</dbReference>
<sequence>MIDETGNWQSTTTTTFVAHPLSMEGSIDLEDRLVARLTRVERAVIRRNDGEL</sequence>
<dbReference type="EMBL" id="DF837908">
    <property type="protein sequence ID" value="GAT42417.1"/>
    <property type="molecule type" value="Genomic_DNA"/>
</dbReference>
<evidence type="ECO:0000313" key="2">
    <source>
        <dbReference type="Proteomes" id="UP000815677"/>
    </source>
</evidence>
<evidence type="ECO:0000313" key="1">
    <source>
        <dbReference type="EMBL" id="GAT42417.1"/>
    </source>
</evidence>
<protein>
    <submittedName>
        <fullName evidence="1">Uncharacterized protein</fullName>
    </submittedName>
</protein>
<name>A0ABQ0KUW6_MYCCL</name>
<organism evidence="1 2">
    <name type="scientific">Mycena chlorophos</name>
    <name type="common">Agaric fungus</name>
    <name type="synonym">Agaricus chlorophos</name>
    <dbReference type="NCBI Taxonomy" id="658473"/>
    <lineage>
        <taxon>Eukaryota</taxon>
        <taxon>Fungi</taxon>
        <taxon>Dikarya</taxon>
        <taxon>Basidiomycota</taxon>
        <taxon>Agaricomycotina</taxon>
        <taxon>Agaricomycetes</taxon>
        <taxon>Agaricomycetidae</taxon>
        <taxon>Agaricales</taxon>
        <taxon>Marasmiineae</taxon>
        <taxon>Mycenaceae</taxon>
        <taxon>Mycena</taxon>
    </lineage>
</organism>
<reference evidence="1" key="1">
    <citation type="submission" date="2014-09" db="EMBL/GenBank/DDBJ databases">
        <title>Genome sequence of the luminous mushroom Mycena chlorophos for searching fungal bioluminescence genes.</title>
        <authorList>
            <person name="Tanaka Y."/>
            <person name="Kasuga D."/>
            <person name="Oba Y."/>
            <person name="Hase S."/>
            <person name="Sato K."/>
            <person name="Oba Y."/>
            <person name="Sakakibara Y."/>
        </authorList>
    </citation>
    <scope>NUCLEOTIDE SEQUENCE</scope>
</reference>
<feature type="non-terminal residue" evidence="1">
    <location>
        <position position="52"/>
    </location>
</feature>
<keyword evidence="2" id="KW-1185">Reference proteome</keyword>
<gene>
    <name evidence="1" type="ORF">MCHLO_00132</name>
</gene>
<accession>A0ABQ0KUW6</accession>
<proteinExistence type="predicted"/>